<dbReference type="InterPro" id="IPR036388">
    <property type="entry name" value="WH-like_DNA-bd_sf"/>
</dbReference>
<sequence length="269" mass="31263">MFGLDNERKTMSVPQMRKLLGLKKTASYWLVHQHYFKTEIVDGIMRVDCDSFEKWYANQTKHKKVTGEAPGKELMQSSYSFQDVANMLGEHNSTIYTVWNKLQLPTVTVDYVKRIPKGVFDDWYASQDRYRKVDVPATIEETEKKFILFKEAAGKLGMSGDELLAVVRYQKLGEKLDMRMFNNKRYISRTGFAAIRAMQKDDEATEENISLCIKRYISKKEAAQIAKVSKSTITKWALNGFFPCEAAGYVMRIEKEPFLKWLKNREGRE</sequence>
<proteinExistence type="predicted"/>
<dbReference type="Gene3D" id="1.10.10.10">
    <property type="entry name" value="Winged helix-like DNA-binding domain superfamily/Winged helix DNA-binding domain"/>
    <property type="match status" value="1"/>
</dbReference>
<organism evidence="1 2">
    <name type="scientific">Agathobacter rectalis</name>
    <dbReference type="NCBI Taxonomy" id="39491"/>
    <lineage>
        <taxon>Bacteria</taxon>
        <taxon>Bacillati</taxon>
        <taxon>Bacillota</taxon>
        <taxon>Clostridia</taxon>
        <taxon>Lachnospirales</taxon>
        <taxon>Lachnospiraceae</taxon>
        <taxon>Agathobacter</taxon>
    </lineage>
</organism>
<dbReference type="GO" id="GO:0003677">
    <property type="term" value="F:DNA binding"/>
    <property type="evidence" value="ECO:0007669"/>
    <property type="project" value="UniProtKB-KW"/>
</dbReference>
<dbReference type="Proteomes" id="UP000284296">
    <property type="component" value="Unassembled WGS sequence"/>
</dbReference>
<keyword evidence="1" id="KW-0238">DNA-binding</keyword>
<reference evidence="1 2" key="1">
    <citation type="submission" date="2018-08" db="EMBL/GenBank/DDBJ databases">
        <title>A genome reference for cultivated species of the human gut microbiota.</title>
        <authorList>
            <person name="Zou Y."/>
            <person name="Xue W."/>
            <person name="Luo G."/>
        </authorList>
    </citation>
    <scope>NUCLEOTIDE SEQUENCE [LARGE SCALE GENOMIC DNA]</scope>
    <source>
        <strain evidence="1 2">AF18-16LB</strain>
    </source>
</reference>
<dbReference type="EMBL" id="QRXG01000024">
    <property type="protein sequence ID" value="RGT79691.1"/>
    <property type="molecule type" value="Genomic_DNA"/>
</dbReference>
<name>A0A412Q1J2_9FIRM</name>
<protein>
    <submittedName>
        <fullName evidence="1">DNA-binding protein</fullName>
    </submittedName>
</protein>
<accession>A0A412Q1J2</accession>
<gene>
    <name evidence="1" type="ORF">DWX06_12170</name>
</gene>
<evidence type="ECO:0000313" key="1">
    <source>
        <dbReference type="EMBL" id="RGT79691.1"/>
    </source>
</evidence>
<comment type="caution">
    <text evidence="1">The sequence shown here is derived from an EMBL/GenBank/DDBJ whole genome shotgun (WGS) entry which is preliminary data.</text>
</comment>
<evidence type="ECO:0000313" key="2">
    <source>
        <dbReference type="Proteomes" id="UP000284296"/>
    </source>
</evidence>
<dbReference type="AlphaFoldDB" id="A0A412Q1J2"/>